<evidence type="ECO:0000313" key="5">
    <source>
        <dbReference type="Proteomes" id="UP000193711"/>
    </source>
</evidence>
<protein>
    <submittedName>
        <fullName evidence="4">Anti-sigma-K factor rskA</fullName>
    </submittedName>
</protein>
<organism evidence="4 5">
    <name type="scientific">Rathayibacter oskolensis</name>
    <dbReference type="NCBI Taxonomy" id="1891671"/>
    <lineage>
        <taxon>Bacteria</taxon>
        <taxon>Bacillati</taxon>
        <taxon>Actinomycetota</taxon>
        <taxon>Actinomycetes</taxon>
        <taxon>Micrococcales</taxon>
        <taxon>Microbacteriaceae</taxon>
        <taxon>Rathayibacter</taxon>
    </lineage>
</organism>
<reference evidence="5" key="1">
    <citation type="submission" date="2017-04" db="EMBL/GenBank/DDBJ databases">
        <authorList>
            <person name="Varghese N."/>
            <person name="Submissions S."/>
        </authorList>
    </citation>
    <scope>NUCLEOTIDE SEQUENCE [LARGE SCALE GENOMIC DNA]</scope>
    <source>
        <strain evidence="5">VKM Ac-2121</strain>
    </source>
</reference>
<sequence>MTHLDPDELALLALGEPSSDADAAHLRDCPECAQQLVELGHAAGIGRASRSFVLEAPPAAVWDRIHDELALGTASQPVLAPVTSLAGGRHRPERRRRRARRTLGAVVAALAALVVGVAGGAWWQASRSGDAVVVARADLEAFPGWQGASGSAELEDSDGERQLVVHLDAAGGADAYREVWLIASDASGLVGLGVLDGADGRFTVPADVDLSQYSLVDVSEEPLDGDPAHSGDSIVRGPLLEG</sequence>
<dbReference type="OrthoDB" id="4328740at2"/>
<dbReference type="GO" id="GO:0005886">
    <property type="term" value="C:plasma membrane"/>
    <property type="evidence" value="ECO:0007669"/>
    <property type="project" value="InterPro"/>
</dbReference>
<feature type="domain" description="Anti-sigma K factor RskA C-terminal" evidence="3">
    <location>
        <begin position="106"/>
        <end position="232"/>
    </location>
</feature>
<accession>A0A1X7P8J1</accession>
<evidence type="ECO:0000256" key="1">
    <source>
        <dbReference type="SAM" id="MobiDB-lite"/>
    </source>
</evidence>
<evidence type="ECO:0000259" key="3">
    <source>
        <dbReference type="Pfam" id="PF10099"/>
    </source>
</evidence>
<dbReference type="InterPro" id="IPR018764">
    <property type="entry name" value="RskA_C"/>
</dbReference>
<keyword evidence="2" id="KW-1133">Transmembrane helix</keyword>
<keyword evidence="5" id="KW-1185">Reference proteome</keyword>
<dbReference type="STRING" id="1891671.SAMN06295885_2965"/>
<dbReference type="EMBL" id="FXBM01000002">
    <property type="protein sequence ID" value="SMH47374.1"/>
    <property type="molecule type" value="Genomic_DNA"/>
</dbReference>
<feature type="region of interest" description="Disordered" evidence="1">
    <location>
        <begin position="221"/>
        <end position="242"/>
    </location>
</feature>
<name>A0A1X7P8J1_9MICO</name>
<keyword evidence="2" id="KW-0472">Membrane</keyword>
<dbReference type="AlphaFoldDB" id="A0A1X7P8J1"/>
<evidence type="ECO:0000313" key="4">
    <source>
        <dbReference type="EMBL" id="SMH47374.1"/>
    </source>
</evidence>
<dbReference type="Proteomes" id="UP000193711">
    <property type="component" value="Unassembled WGS sequence"/>
</dbReference>
<keyword evidence="2" id="KW-0812">Transmembrane</keyword>
<dbReference type="Pfam" id="PF10099">
    <property type="entry name" value="RskA_C"/>
    <property type="match status" value="1"/>
</dbReference>
<feature type="transmembrane region" description="Helical" evidence="2">
    <location>
        <begin position="103"/>
        <end position="123"/>
    </location>
</feature>
<dbReference type="RefSeq" id="WP_085477276.1">
    <property type="nucleotide sequence ID" value="NZ_FXBM01000002.1"/>
</dbReference>
<gene>
    <name evidence="4" type="ORF">SAMN06295885_2965</name>
</gene>
<evidence type="ECO:0000256" key="2">
    <source>
        <dbReference type="SAM" id="Phobius"/>
    </source>
</evidence>
<proteinExistence type="predicted"/>